<dbReference type="RefSeq" id="WP_343215136.1">
    <property type="nucleotide sequence ID" value="NZ_JAFNJS010000001.1"/>
</dbReference>
<feature type="domain" description="HTH gntR-type" evidence="4">
    <location>
        <begin position="13"/>
        <end position="80"/>
    </location>
</feature>
<proteinExistence type="predicted"/>
<dbReference type="Gene3D" id="1.20.120.530">
    <property type="entry name" value="GntR ligand-binding domain-like"/>
    <property type="match status" value="1"/>
</dbReference>
<dbReference type="Pfam" id="PF07729">
    <property type="entry name" value="FCD"/>
    <property type="match status" value="1"/>
</dbReference>
<dbReference type="InterPro" id="IPR011711">
    <property type="entry name" value="GntR_C"/>
</dbReference>
<evidence type="ECO:0000313" key="6">
    <source>
        <dbReference type="Proteomes" id="UP001595420"/>
    </source>
</evidence>
<protein>
    <submittedName>
        <fullName evidence="5">GntR family transcriptional regulator</fullName>
    </submittedName>
</protein>
<dbReference type="InterPro" id="IPR008920">
    <property type="entry name" value="TF_FadR/GntR_C"/>
</dbReference>
<dbReference type="Pfam" id="PF00392">
    <property type="entry name" value="GntR"/>
    <property type="match status" value="1"/>
</dbReference>
<comment type="caution">
    <text evidence="5">The sequence shown here is derived from an EMBL/GenBank/DDBJ whole genome shotgun (WGS) entry which is preliminary data.</text>
</comment>
<dbReference type="EMBL" id="JBHRSB010000001">
    <property type="protein sequence ID" value="MFC2998759.1"/>
    <property type="molecule type" value="Genomic_DNA"/>
</dbReference>
<dbReference type="Proteomes" id="UP001595420">
    <property type="component" value="Unassembled WGS sequence"/>
</dbReference>
<organism evidence="5 6">
    <name type="scientific">Falsiroseomonas tokyonensis</name>
    <dbReference type="NCBI Taxonomy" id="430521"/>
    <lineage>
        <taxon>Bacteria</taxon>
        <taxon>Pseudomonadati</taxon>
        <taxon>Pseudomonadota</taxon>
        <taxon>Alphaproteobacteria</taxon>
        <taxon>Acetobacterales</taxon>
        <taxon>Roseomonadaceae</taxon>
        <taxon>Falsiroseomonas</taxon>
    </lineage>
</organism>
<dbReference type="SUPFAM" id="SSF48008">
    <property type="entry name" value="GntR ligand-binding domain-like"/>
    <property type="match status" value="1"/>
</dbReference>
<dbReference type="InterPro" id="IPR036388">
    <property type="entry name" value="WH-like_DNA-bd_sf"/>
</dbReference>
<dbReference type="Gene3D" id="1.10.10.10">
    <property type="entry name" value="Winged helix-like DNA-binding domain superfamily/Winged helix DNA-binding domain"/>
    <property type="match status" value="1"/>
</dbReference>
<dbReference type="PANTHER" id="PTHR43537:SF24">
    <property type="entry name" value="GLUCONATE OPERON TRANSCRIPTIONAL REPRESSOR"/>
    <property type="match status" value="1"/>
</dbReference>
<dbReference type="PROSITE" id="PS50949">
    <property type="entry name" value="HTH_GNTR"/>
    <property type="match status" value="1"/>
</dbReference>
<dbReference type="InterPro" id="IPR036390">
    <property type="entry name" value="WH_DNA-bd_sf"/>
</dbReference>
<dbReference type="PRINTS" id="PR00035">
    <property type="entry name" value="HTHGNTR"/>
</dbReference>
<accession>A0ABV7BNP7</accession>
<evidence type="ECO:0000259" key="4">
    <source>
        <dbReference type="PROSITE" id="PS50949"/>
    </source>
</evidence>
<dbReference type="SMART" id="SM00895">
    <property type="entry name" value="FCD"/>
    <property type="match status" value="1"/>
</dbReference>
<dbReference type="CDD" id="cd07377">
    <property type="entry name" value="WHTH_GntR"/>
    <property type="match status" value="1"/>
</dbReference>
<dbReference type="InterPro" id="IPR000524">
    <property type="entry name" value="Tscrpt_reg_HTH_GntR"/>
</dbReference>
<keyword evidence="1" id="KW-0805">Transcription regulation</keyword>
<dbReference type="SMART" id="SM00345">
    <property type="entry name" value="HTH_GNTR"/>
    <property type="match status" value="1"/>
</dbReference>
<gene>
    <name evidence="5" type="ORF">ACFOD3_02580</name>
</gene>
<sequence>MNAALPTAPARQATAAETAYQRLKAMILDNLLPPGSQRLEAELAVQLGLSRTPVREAMLRLQQDGLVTVTPRHGMRVQPISAADMRDIYDVLESLEPKAAELLARRGLDDAALRPLAEACDAMEAAIAAEDRPAWARADEAFHHGLATLCGNRRLSAMVMQVWDQSHRARMFTLAMRPLPARSTAEHRATLVAIRAGDADGAREVYRQHRQRGGAELIALIERSGLAWL</sequence>
<evidence type="ECO:0000256" key="3">
    <source>
        <dbReference type="ARBA" id="ARBA00023163"/>
    </source>
</evidence>
<keyword evidence="3" id="KW-0804">Transcription</keyword>
<evidence type="ECO:0000313" key="5">
    <source>
        <dbReference type="EMBL" id="MFC2998759.1"/>
    </source>
</evidence>
<dbReference type="SUPFAM" id="SSF46785">
    <property type="entry name" value="Winged helix' DNA-binding domain"/>
    <property type="match status" value="1"/>
</dbReference>
<keyword evidence="2" id="KW-0238">DNA-binding</keyword>
<evidence type="ECO:0000256" key="1">
    <source>
        <dbReference type="ARBA" id="ARBA00023015"/>
    </source>
</evidence>
<reference evidence="6" key="1">
    <citation type="journal article" date="2019" name="Int. J. Syst. Evol. Microbiol.">
        <title>The Global Catalogue of Microorganisms (GCM) 10K type strain sequencing project: providing services to taxonomists for standard genome sequencing and annotation.</title>
        <authorList>
            <consortium name="The Broad Institute Genomics Platform"/>
            <consortium name="The Broad Institute Genome Sequencing Center for Infectious Disease"/>
            <person name="Wu L."/>
            <person name="Ma J."/>
        </authorList>
    </citation>
    <scope>NUCLEOTIDE SEQUENCE [LARGE SCALE GENOMIC DNA]</scope>
    <source>
        <strain evidence="6">CGMCC 1.16855</strain>
    </source>
</reference>
<name>A0ABV7BNP7_9PROT</name>
<dbReference type="PANTHER" id="PTHR43537">
    <property type="entry name" value="TRANSCRIPTIONAL REGULATOR, GNTR FAMILY"/>
    <property type="match status" value="1"/>
</dbReference>
<keyword evidence="6" id="KW-1185">Reference proteome</keyword>
<evidence type="ECO:0000256" key="2">
    <source>
        <dbReference type="ARBA" id="ARBA00023125"/>
    </source>
</evidence>